<feature type="transmembrane region" description="Helical" evidence="1">
    <location>
        <begin position="315"/>
        <end position="340"/>
    </location>
</feature>
<evidence type="ECO:0000259" key="2">
    <source>
        <dbReference type="Pfam" id="PF04389"/>
    </source>
</evidence>
<evidence type="ECO:0000256" key="1">
    <source>
        <dbReference type="SAM" id="Phobius"/>
    </source>
</evidence>
<dbReference type="InterPro" id="IPR045175">
    <property type="entry name" value="M28_fam"/>
</dbReference>
<accession>A0ABV6RB42</accession>
<sequence>MEIRRRRLHVLVLLVLAVTLAAGLLSRGTAQPLPADAPEDRFSAERAASAAAPVVAAPRPIGSAANVGARAHLAAELEEAGFVVREEPGLAVRTFGTEGAAGFPQNLIASRPGQQPSGTIVLATHVDSVIGSPGAADAGAGIAVILETVRALGAEAHRNDLVILLVDGEEDGLLGAEALDLSAVADPDRPTAVLNLEARGTSGRPMISRTAGPLHAVVPAMPRPEAESFTDALFALVPHDTDFTVYREAGWWGMDMALVGGSWAYHSPQDSAANLDASSLQHYGDMVLALTEDLLDRDLGALDPQARPVMTTAPWGVVAVPAWAVRLAGVLLIAQAALLVQRGARRTEKGSLGRCLAAGLIGLLVLAVGIGAALGAWALWARLFPQMLSAVVGEPYRPGGLIAAEAVVAALCAGGGLLLLRRRCRGEEIAAGSAVVLGLLIGIPTLMAPALLGWAALPLALAALLRFLPVPARGLALAPVVWMAGAQADALAEFGMASSSGMLAATVLLVLLAAAVVLARGPAAEERLPLRRTGIVAAAGLVVVLGLAGTGIARSAAFPQGPQERVEAAVDATTGETTWTATGRTAWGRDLAAAEPVPAPARLPAPPRVAMSTAGERSRLVLTSARQSRTLELRARGGAMRELVIDGETVPASEGLTRLRIVGLAPGQSVVVEADLADVDGLELADQSEDLAIGGGWVEPPEDLSLVQSSLWLVVDVPIHVS</sequence>
<dbReference type="PANTHER" id="PTHR12147">
    <property type="entry name" value="METALLOPEPTIDASE M28 FAMILY MEMBER"/>
    <property type="match status" value="1"/>
</dbReference>
<dbReference type="Pfam" id="PF04389">
    <property type="entry name" value="Peptidase_M28"/>
    <property type="match status" value="1"/>
</dbReference>
<dbReference type="EMBL" id="JBHLSV010000010">
    <property type="protein sequence ID" value="MFC0674209.1"/>
    <property type="molecule type" value="Genomic_DNA"/>
</dbReference>
<feature type="transmembrane region" description="Helical" evidence="1">
    <location>
        <begin position="533"/>
        <end position="553"/>
    </location>
</feature>
<keyword evidence="1" id="KW-0812">Transmembrane</keyword>
<organism evidence="3 4">
    <name type="scientific">Brachybacterium hainanense</name>
    <dbReference type="NCBI Taxonomy" id="1541174"/>
    <lineage>
        <taxon>Bacteria</taxon>
        <taxon>Bacillati</taxon>
        <taxon>Actinomycetota</taxon>
        <taxon>Actinomycetes</taxon>
        <taxon>Micrococcales</taxon>
        <taxon>Dermabacteraceae</taxon>
        <taxon>Brachybacterium</taxon>
    </lineage>
</organism>
<proteinExistence type="predicted"/>
<dbReference type="RefSeq" id="WP_376980144.1">
    <property type="nucleotide sequence ID" value="NZ_JBHLSV010000010.1"/>
</dbReference>
<dbReference type="PANTHER" id="PTHR12147:SF26">
    <property type="entry name" value="PEPTIDASE M28 DOMAIN-CONTAINING PROTEIN"/>
    <property type="match status" value="1"/>
</dbReference>
<dbReference type="Gene3D" id="3.40.630.10">
    <property type="entry name" value="Zn peptidases"/>
    <property type="match status" value="1"/>
</dbReference>
<feature type="transmembrane region" description="Helical" evidence="1">
    <location>
        <begin position="429"/>
        <end position="445"/>
    </location>
</feature>
<feature type="transmembrane region" description="Helical" evidence="1">
    <location>
        <begin position="352"/>
        <end position="380"/>
    </location>
</feature>
<name>A0ABV6RB42_9MICO</name>
<keyword evidence="1" id="KW-0472">Membrane</keyword>
<feature type="transmembrane region" description="Helical" evidence="1">
    <location>
        <begin position="502"/>
        <end position="521"/>
    </location>
</feature>
<dbReference type="InterPro" id="IPR007484">
    <property type="entry name" value="Peptidase_M28"/>
</dbReference>
<comment type="caution">
    <text evidence="3">The sequence shown here is derived from an EMBL/GenBank/DDBJ whole genome shotgun (WGS) entry which is preliminary data.</text>
</comment>
<evidence type="ECO:0000313" key="4">
    <source>
        <dbReference type="Proteomes" id="UP001589793"/>
    </source>
</evidence>
<keyword evidence="4" id="KW-1185">Reference proteome</keyword>
<feature type="transmembrane region" description="Helical" evidence="1">
    <location>
        <begin position="400"/>
        <end position="420"/>
    </location>
</feature>
<gene>
    <name evidence="3" type="ORF">ACFFF6_09595</name>
</gene>
<protein>
    <submittedName>
        <fullName evidence="3">M28 family peptidase</fullName>
    </submittedName>
</protein>
<dbReference type="SUPFAM" id="SSF53187">
    <property type="entry name" value="Zn-dependent exopeptidases"/>
    <property type="match status" value="1"/>
</dbReference>
<reference evidence="3 4" key="1">
    <citation type="submission" date="2024-09" db="EMBL/GenBank/DDBJ databases">
        <authorList>
            <person name="Sun Q."/>
            <person name="Mori K."/>
        </authorList>
    </citation>
    <scope>NUCLEOTIDE SEQUENCE [LARGE SCALE GENOMIC DNA]</scope>
    <source>
        <strain evidence="3 4">CICC 10874</strain>
    </source>
</reference>
<feature type="domain" description="Peptidase M28" evidence="2">
    <location>
        <begin position="106"/>
        <end position="290"/>
    </location>
</feature>
<dbReference type="Proteomes" id="UP001589793">
    <property type="component" value="Unassembled WGS sequence"/>
</dbReference>
<evidence type="ECO:0000313" key="3">
    <source>
        <dbReference type="EMBL" id="MFC0674209.1"/>
    </source>
</evidence>
<keyword evidence="1" id="KW-1133">Transmembrane helix</keyword>